<accession>A0A498I299</accession>
<comment type="caution">
    <text evidence="1">The sequence shown here is derived from an EMBL/GenBank/DDBJ whole genome shotgun (WGS) entry which is preliminary data.</text>
</comment>
<proteinExistence type="predicted"/>
<evidence type="ECO:0000313" key="1">
    <source>
        <dbReference type="EMBL" id="RXH75213.1"/>
    </source>
</evidence>
<dbReference type="AlphaFoldDB" id="A0A498I299"/>
<dbReference type="Proteomes" id="UP000290289">
    <property type="component" value="Chromosome 15"/>
</dbReference>
<evidence type="ECO:0000313" key="2">
    <source>
        <dbReference type="Proteomes" id="UP000290289"/>
    </source>
</evidence>
<organism evidence="1 2">
    <name type="scientific">Malus domestica</name>
    <name type="common">Apple</name>
    <name type="synonym">Pyrus malus</name>
    <dbReference type="NCBI Taxonomy" id="3750"/>
    <lineage>
        <taxon>Eukaryota</taxon>
        <taxon>Viridiplantae</taxon>
        <taxon>Streptophyta</taxon>
        <taxon>Embryophyta</taxon>
        <taxon>Tracheophyta</taxon>
        <taxon>Spermatophyta</taxon>
        <taxon>Magnoliopsida</taxon>
        <taxon>eudicotyledons</taxon>
        <taxon>Gunneridae</taxon>
        <taxon>Pentapetalae</taxon>
        <taxon>rosids</taxon>
        <taxon>fabids</taxon>
        <taxon>Rosales</taxon>
        <taxon>Rosaceae</taxon>
        <taxon>Amygdaloideae</taxon>
        <taxon>Maleae</taxon>
        <taxon>Malus</taxon>
    </lineage>
</organism>
<reference evidence="1 2" key="1">
    <citation type="submission" date="2018-10" db="EMBL/GenBank/DDBJ databases">
        <title>A high-quality apple genome assembly.</title>
        <authorList>
            <person name="Hu J."/>
        </authorList>
    </citation>
    <scope>NUCLEOTIDE SEQUENCE [LARGE SCALE GENOMIC DNA]</scope>
    <source>
        <strain evidence="2">cv. HFTH1</strain>
        <tissue evidence="1">Young leaf</tissue>
    </source>
</reference>
<name>A0A498I299_MALDO</name>
<gene>
    <name evidence="1" type="ORF">DVH24_029934</name>
</gene>
<keyword evidence="2" id="KW-1185">Reference proteome</keyword>
<dbReference type="EMBL" id="RDQH01000341">
    <property type="protein sequence ID" value="RXH75213.1"/>
    <property type="molecule type" value="Genomic_DNA"/>
</dbReference>
<sequence length="98" mass="11316">MLKCPTSTVLMTKEEFKYPNPTPTNTDVFCDKTSHLTDCASDNYQVRDNIEPDSRDGYEDGLGLARMDMRTGLDLQVNNLARKTKVRRRWVRTCSRII</sequence>
<protein>
    <submittedName>
        <fullName evidence="1">Uncharacterized protein</fullName>
    </submittedName>
</protein>